<name>A0A3M6FEL6_9PSED</name>
<evidence type="ECO:0000313" key="2">
    <source>
        <dbReference type="Proteomes" id="UP000269872"/>
    </source>
</evidence>
<gene>
    <name evidence="1" type="ORF">ALP05_05797</name>
</gene>
<sequence length="64" mass="6626">MAITAALCKLQNVIVNGSPLNGGPMEKILQRLCVLDDRTLPPQLTPCVTPFHAVGQAAGQGGEA</sequence>
<organism evidence="1 2">
    <name type="scientific">Pseudomonas caricapapayae</name>
    <dbReference type="NCBI Taxonomy" id="46678"/>
    <lineage>
        <taxon>Bacteria</taxon>
        <taxon>Pseudomonadati</taxon>
        <taxon>Pseudomonadota</taxon>
        <taxon>Gammaproteobacteria</taxon>
        <taxon>Pseudomonadales</taxon>
        <taxon>Pseudomonadaceae</taxon>
        <taxon>Pseudomonas</taxon>
    </lineage>
</organism>
<evidence type="ECO:0000313" key="1">
    <source>
        <dbReference type="EMBL" id="RMV79095.1"/>
    </source>
</evidence>
<reference evidence="1 2" key="1">
    <citation type="submission" date="2018-08" db="EMBL/GenBank/DDBJ databases">
        <title>Recombination of ecologically and evolutionarily significant loci maintains genetic cohesion in the Pseudomonas syringae species complex.</title>
        <authorList>
            <person name="Dillon M."/>
            <person name="Thakur S."/>
            <person name="Almeida R.N.D."/>
            <person name="Weir B.S."/>
            <person name="Guttman D.S."/>
        </authorList>
    </citation>
    <scope>NUCLEOTIDE SEQUENCE [LARGE SCALE GENOMIC DNA]</scope>
    <source>
        <strain evidence="1 2">ICMP 7496</strain>
    </source>
</reference>
<proteinExistence type="predicted"/>
<dbReference type="EMBL" id="RBUY01000018">
    <property type="protein sequence ID" value="RMV79095.1"/>
    <property type="molecule type" value="Genomic_DNA"/>
</dbReference>
<protein>
    <submittedName>
        <fullName evidence="1">Uncharacterized protein</fullName>
    </submittedName>
</protein>
<dbReference type="Proteomes" id="UP000269872">
    <property type="component" value="Unassembled WGS sequence"/>
</dbReference>
<comment type="caution">
    <text evidence="1">The sequence shown here is derived from an EMBL/GenBank/DDBJ whole genome shotgun (WGS) entry which is preliminary data.</text>
</comment>
<accession>A0A3M6FEL6</accession>
<dbReference type="AlphaFoldDB" id="A0A3M6FEL6"/>